<evidence type="ECO:0000313" key="3">
    <source>
        <dbReference type="EnsemblPlants" id="MELO3C035284.2.1"/>
    </source>
</evidence>
<evidence type="ECO:0000256" key="1">
    <source>
        <dbReference type="SAM" id="MobiDB-lite"/>
    </source>
</evidence>
<evidence type="ECO:0000256" key="2">
    <source>
        <dbReference type="SAM" id="Phobius"/>
    </source>
</evidence>
<accession>A0A9I9EL83</accession>
<sequence length="110" mass="12458">IVCLFLSYVNTYINTLVSFFLISITNHSNKDKKTTNMNYSKACLIALFLLLSFALVTSARIMPHSENQDGAYMINDYPDPGANPRHDPFPPPPQQFEISVVKDHDIKKNP</sequence>
<dbReference type="AlphaFoldDB" id="A0A9I9EL83"/>
<dbReference type="EnsemblPlants" id="MELO3C035284.2.1">
    <property type="protein sequence ID" value="MELO3C035284.2.1"/>
    <property type="gene ID" value="MELO3C035284.2"/>
</dbReference>
<keyword evidence="2" id="KW-0472">Membrane</keyword>
<feature type="transmembrane region" description="Helical" evidence="2">
    <location>
        <begin position="44"/>
        <end position="62"/>
    </location>
</feature>
<keyword evidence="2" id="KW-0812">Transmembrane</keyword>
<name>A0A9I9EL83_CUCME</name>
<feature type="transmembrane region" description="Helical" evidence="2">
    <location>
        <begin position="6"/>
        <end position="24"/>
    </location>
</feature>
<keyword evidence="2" id="KW-1133">Transmembrane helix</keyword>
<feature type="region of interest" description="Disordered" evidence="1">
    <location>
        <begin position="72"/>
        <end position="95"/>
    </location>
</feature>
<dbReference type="Gramene" id="MELO3C035284.2.1">
    <property type="protein sequence ID" value="MELO3C035284.2.1"/>
    <property type="gene ID" value="MELO3C035284.2"/>
</dbReference>
<reference evidence="3" key="1">
    <citation type="submission" date="2023-03" db="UniProtKB">
        <authorList>
            <consortium name="EnsemblPlants"/>
        </authorList>
    </citation>
    <scope>IDENTIFICATION</scope>
</reference>
<proteinExistence type="predicted"/>
<organism evidence="3">
    <name type="scientific">Cucumis melo</name>
    <name type="common">Muskmelon</name>
    <dbReference type="NCBI Taxonomy" id="3656"/>
    <lineage>
        <taxon>Eukaryota</taxon>
        <taxon>Viridiplantae</taxon>
        <taxon>Streptophyta</taxon>
        <taxon>Embryophyta</taxon>
        <taxon>Tracheophyta</taxon>
        <taxon>Spermatophyta</taxon>
        <taxon>Magnoliopsida</taxon>
        <taxon>eudicotyledons</taxon>
        <taxon>Gunneridae</taxon>
        <taxon>Pentapetalae</taxon>
        <taxon>rosids</taxon>
        <taxon>fabids</taxon>
        <taxon>Cucurbitales</taxon>
        <taxon>Cucurbitaceae</taxon>
        <taxon>Benincaseae</taxon>
        <taxon>Cucumis</taxon>
    </lineage>
</organism>
<protein>
    <submittedName>
        <fullName evidence="3">Uncharacterized protein</fullName>
    </submittedName>
</protein>